<evidence type="ECO:0000313" key="2">
    <source>
        <dbReference type="EnsemblPlants" id="ONIVA01G23980.1"/>
    </source>
</evidence>
<protein>
    <submittedName>
        <fullName evidence="2">Uncharacterized protein</fullName>
    </submittedName>
</protein>
<organism evidence="2">
    <name type="scientific">Oryza nivara</name>
    <name type="common">Indian wild rice</name>
    <name type="synonym">Oryza sativa f. spontanea</name>
    <dbReference type="NCBI Taxonomy" id="4536"/>
    <lineage>
        <taxon>Eukaryota</taxon>
        <taxon>Viridiplantae</taxon>
        <taxon>Streptophyta</taxon>
        <taxon>Embryophyta</taxon>
        <taxon>Tracheophyta</taxon>
        <taxon>Spermatophyta</taxon>
        <taxon>Magnoliopsida</taxon>
        <taxon>Liliopsida</taxon>
        <taxon>Poales</taxon>
        <taxon>Poaceae</taxon>
        <taxon>BOP clade</taxon>
        <taxon>Oryzoideae</taxon>
        <taxon>Oryzeae</taxon>
        <taxon>Oryzinae</taxon>
        <taxon>Oryza</taxon>
    </lineage>
</organism>
<dbReference type="EnsemblPlants" id="ONIVA01G23980.1">
    <property type="protein sequence ID" value="ONIVA01G23980.1"/>
    <property type="gene ID" value="ONIVA01G23980"/>
</dbReference>
<dbReference type="AlphaFoldDB" id="A0A0E0FNV6"/>
<dbReference type="HOGENOM" id="CLU_1680720_0_0_1"/>
<feature type="compositionally biased region" description="Low complexity" evidence="1">
    <location>
        <begin position="55"/>
        <end position="64"/>
    </location>
</feature>
<reference evidence="2" key="1">
    <citation type="submission" date="2015-04" db="UniProtKB">
        <authorList>
            <consortium name="EnsemblPlants"/>
        </authorList>
    </citation>
    <scope>IDENTIFICATION</scope>
    <source>
        <strain evidence="2">SL10</strain>
    </source>
</reference>
<keyword evidence="3" id="KW-1185">Reference proteome</keyword>
<dbReference type="Gramene" id="ONIVA01G23980.1">
    <property type="protein sequence ID" value="ONIVA01G23980.1"/>
    <property type="gene ID" value="ONIVA01G23980"/>
</dbReference>
<dbReference type="Proteomes" id="UP000006591">
    <property type="component" value="Chromosome 1"/>
</dbReference>
<sequence length="157" mass="15982">MIGGGCFGDGGIGGDRRGGSSDLFPSLTYPIGCSLPSRTDPPSAAMGGADPVTSSPPSHIPSLLSGWSERRFQDGGRRLTCGSADEEAMAVGSCKSGLPINFGIFGTGGYLGSYGGLDGYDNTLPGIQIRHCEFVIPNTIEVVHGAALGTMASLVLE</sequence>
<accession>A0A0E0FNV6</accession>
<evidence type="ECO:0000256" key="1">
    <source>
        <dbReference type="SAM" id="MobiDB-lite"/>
    </source>
</evidence>
<proteinExistence type="predicted"/>
<evidence type="ECO:0000313" key="3">
    <source>
        <dbReference type="Proteomes" id="UP000006591"/>
    </source>
</evidence>
<feature type="region of interest" description="Disordered" evidence="1">
    <location>
        <begin position="40"/>
        <end position="64"/>
    </location>
</feature>
<name>A0A0E0FNV6_ORYNI</name>
<reference evidence="2" key="2">
    <citation type="submission" date="2018-04" db="EMBL/GenBank/DDBJ databases">
        <title>OnivRS2 (Oryza nivara Reference Sequence Version 2).</title>
        <authorList>
            <person name="Zhang J."/>
            <person name="Kudrna D."/>
            <person name="Lee S."/>
            <person name="Talag J."/>
            <person name="Rajasekar S."/>
            <person name="Welchert J."/>
            <person name="Hsing Y.-I."/>
            <person name="Wing R.A."/>
        </authorList>
    </citation>
    <scope>NUCLEOTIDE SEQUENCE [LARGE SCALE GENOMIC DNA]</scope>
</reference>